<sequence>MPEEEEPPRRVAEEEEQTRNHREKIIRPETPDEERNAEPGIGDTTAPGRKEPLETMGLIMTLADGGGRPPRYRR</sequence>
<dbReference type="EMBL" id="JANPWB010000006">
    <property type="protein sequence ID" value="KAJ1177119.1"/>
    <property type="molecule type" value="Genomic_DNA"/>
</dbReference>
<evidence type="ECO:0000256" key="1">
    <source>
        <dbReference type="SAM" id="MobiDB-lite"/>
    </source>
</evidence>
<gene>
    <name evidence="2" type="ORF">NDU88_002381</name>
</gene>
<feature type="region of interest" description="Disordered" evidence="1">
    <location>
        <begin position="1"/>
        <end position="52"/>
    </location>
</feature>
<accession>A0AAV7TLN3</accession>
<evidence type="ECO:0000313" key="2">
    <source>
        <dbReference type="EMBL" id="KAJ1177119.1"/>
    </source>
</evidence>
<name>A0AAV7TLN3_PLEWA</name>
<evidence type="ECO:0000313" key="3">
    <source>
        <dbReference type="Proteomes" id="UP001066276"/>
    </source>
</evidence>
<dbReference type="Proteomes" id="UP001066276">
    <property type="component" value="Chromosome 3_2"/>
</dbReference>
<feature type="compositionally biased region" description="Basic and acidic residues" evidence="1">
    <location>
        <begin position="7"/>
        <end position="37"/>
    </location>
</feature>
<comment type="caution">
    <text evidence="2">The sequence shown here is derived from an EMBL/GenBank/DDBJ whole genome shotgun (WGS) entry which is preliminary data.</text>
</comment>
<organism evidence="2 3">
    <name type="scientific">Pleurodeles waltl</name>
    <name type="common">Iberian ribbed newt</name>
    <dbReference type="NCBI Taxonomy" id="8319"/>
    <lineage>
        <taxon>Eukaryota</taxon>
        <taxon>Metazoa</taxon>
        <taxon>Chordata</taxon>
        <taxon>Craniata</taxon>
        <taxon>Vertebrata</taxon>
        <taxon>Euteleostomi</taxon>
        <taxon>Amphibia</taxon>
        <taxon>Batrachia</taxon>
        <taxon>Caudata</taxon>
        <taxon>Salamandroidea</taxon>
        <taxon>Salamandridae</taxon>
        <taxon>Pleurodelinae</taxon>
        <taxon>Pleurodeles</taxon>
    </lineage>
</organism>
<dbReference type="AlphaFoldDB" id="A0AAV7TLN3"/>
<protein>
    <submittedName>
        <fullName evidence="2">Uncharacterized protein</fullName>
    </submittedName>
</protein>
<proteinExistence type="predicted"/>
<reference evidence="2" key="1">
    <citation type="journal article" date="2022" name="bioRxiv">
        <title>Sequencing and chromosome-scale assembly of the giantPleurodeles waltlgenome.</title>
        <authorList>
            <person name="Brown T."/>
            <person name="Elewa A."/>
            <person name="Iarovenko S."/>
            <person name="Subramanian E."/>
            <person name="Araus A.J."/>
            <person name="Petzold A."/>
            <person name="Susuki M."/>
            <person name="Suzuki K.-i.T."/>
            <person name="Hayashi T."/>
            <person name="Toyoda A."/>
            <person name="Oliveira C."/>
            <person name="Osipova E."/>
            <person name="Leigh N.D."/>
            <person name="Simon A."/>
            <person name="Yun M.H."/>
        </authorList>
    </citation>
    <scope>NUCLEOTIDE SEQUENCE</scope>
    <source>
        <strain evidence="2">20211129_DDA</strain>
        <tissue evidence="2">Liver</tissue>
    </source>
</reference>
<keyword evidence="3" id="KW-1185">Reference proteome</keyword>